<keyword evidence="1" id="KW-0732">Signal</keyword>
<reference evidence="2" key="1">
    <citation type="submission" date="2024-07" db="EMBL/GenBank/DDBJ databases">
        <authorList>
            <person name="Yu S.T."/>
        </authorList>
    </citation>
    <scope>NUCLEOTIDE SEQUENCE</scope>
    <source>
        <strain evidence="2">R35</strain>
    </source>
</reference>
<feature type="chain" id="PRO_5044215978" description="Secreted protein" evidence="1">
    <location>
        <begin position="28"/>
        <end position="124"/>
    </location>
</feature>
<dbReference type="AlphaFoldDB" id="A0AB39SAK4"/>
<proteinExistence type="predicted"/>
<feature type="signal peptide" evidence="1">
    <location>
        <begin position="1"/>
        <end position="27"/>
    </location>
</feature>
<protein>
    <recommendedName>
        <fullName evidence="3">Secreted protein</fullName>
    </recommendedName>
</protein>
<accession>A0AB39SAK4</accession>
<name>A0AB39SAK4_9ACTN</name>
<dbReference type="RefSeq" id="WP_369260829.1">
    <property type="nucleotide sequence ID" value="NZ_CP163440.1"/>
</dbReference>
<evidence type="ECO:0000313" key="2">
    <source>
        <dbReference type="EMBL" id="XDQ64139.1"/>
    </source>
</evidence>
<sequence>MSGRGMRRAAVGVLTVIAIAGASPAFALSASRGGARGWTEQSASVMNIQDTQDDGHDVKAEYYRTAHPSDKLTLWNKQAYGDTYFEDNDGNAWTVESGKYSTIFKMQVCEVYDNWPDACSGWVE</sequence>
<evidence type="ECO:0008006" key="3">
    <source>
        <dbReference type="Google" id="ProtNLM"/>
    </source>
</evidence>
<evidence type="ECO:0000256" key="1">
    <source>
        <dbReference type="SAM" id="SignalP"/>
    </source>
</evidence>
<dbReference type="EMBL" id="CP163440">
    <property type="protein sequence ID" value="XDQ64139.1"/>
    <property type="molecule type" value="Genomic_DNA"/>
</dbReference>
<organism evidence="2">
    <name type="scientific">Streptomyces sp. R35</name>
    <dbReference type="NCBI Taxonomy" id="3238630"/>
    <lineage>
        <taxon>Bacteria</taxon>
        <taxon>Bacillati</taxon>
        <taxon>Actinomycetota</taxon>
        <taxon>Actinomycetes</taxon>
        <taxon>Kitasatosporales</taxon>
        <taxon>Streptomycetaceae</taxon>
        <taxon>Streptomyces</taxon>
    </lineage>
</organism>
<gene>
    <name evidence="2" type="ORF">AB5J50_26835</name>
</gene>